<dbReference type="FunFam" id="1.10.286.20:FF:000001">
    <property type="entry name" value="Elongation factor Ts"/>
    <property type="match status" value="1"/>
</dbReference>
<evidence type="ECO:0000256" key="5">
    <source>
        <dbReference type="HAMAP-Rule" id="MF_00050"/>
    </source>
</evidence>
<dbReference type="GO" id="GO:0003746">
    <property type="term" value="F:translation elongation factor activity"/>
    <property type="evidence" value="ECO:0007669"/>
    <property type="project" value="UniProtKB-UniRule"/>
</dbReference>
<dbReference type="SUPFAM" id="SSF46934">
    <property type="entry name" value="UBA-like"/>
    <property type="match status" value="1"/>
</dbReference>
<comment type="similarity">
    <text evidence="1 5 6">Belongs to the EF-Ts family.</text>
</comment>
<dbReference type="InterPro" id="IPR036402">
    <property type="entry name" value="EF-Ts_dimer_sf"/>
</dbReference>
<dbReference type="HAMAP" id="MF_00050">
    <property type="entry name" value="EF_Ts"/>
    <property type="match status" value="1"/>
</dbReference>
<evidence type="ECO:0000313" key="9">
    <source>
        <dbReference type="EMBL" id="HGW91849.1"/>
    </source>
</evidence>
<dbReference type="InterPro" id="IPR018101">
    <property type="entry name" value="Transl_elong_Ts_CS"/>
</dbReference>
<dbReference type="EMBL" id="DTHG01000061">
    <property type="protein sequence ID" value="HGW91849.1"/>
    <property type="molecule type" value="Genomic_DNA"/>
</dbReference>
<gene>
    <name evidence="5 9" type="primary">tsf</name>
    <name evidence="9" type="ORF">ENV67_04835</name>
</gene>
<dbReference type="PANTHER" id="PTHR11741">
    <property type="entry name" value="ELONGATION FACTOR TS"/>
    <property type="match status" value="1"/>
</dbReference>
<evidence type="ECO:0000259" key="8">
    <source>
        <dbReference type="Pfam" id="PF00889"/>
    </source>
</evidence>
<keyword evidence="4 5" id="KW-0648">Protein biosynthesis</keyword>
<dbReference type="GO" id="GO:0005737">
    <property type="term" value="C:cytoplasm"/>
    <property type="evidence" value="ECO:0007669"/>
    <property type="project" value="UniProtKB-SubCell"/>
</dbReference>
<dbReference type="SUPFAM" id="SSF54713">
    <property type="entry name" value="Elongation factor Ts (EF-Ts), dimerisation domain"/>
    <property type="match status" value="1"/>
</dbReference>
<dbReference type="FunFam" id="1.10.8.10:FF:000001">
    <property type="entry name" value="Elongation factor Ts"/>
    <property type="match status" value="1"/>
</dbReference>
<organism evidence="9">
    <name type="scientific">candidate division WOR-3 bacterium</name>
    <dbReference type="NCBI Taxonomy" id="2052148"/>
    <lineage>
        <taxon>Bacteria</taxon>
        <taxon>Bacteria division WOR-3</taxon>
    </lineage>
</organism>
<dbReference type="PROSITE" id="PS01126">
    <property type="entry name" value="EF_TS_1"/>
    <property type="match status" value="1"/>
</dbReference>
<reference evidence="9" key="1">
    <citation type="journal article" date="2020" name="mSystems">
        <title>Genome- and Community-Level Interaction Insights into Carbon Utilization and Element Cycling Functions of Hydrothermarchaeota in Hydrothermal Sediment.</title>
        <authorList>
            <person name="Zhou Z."/>
            <person name="Liu Y."/>
            <person name="Xu W."/>
            <person name="Pan J."/>
            <person name="Luo Z.H."/>
            <person name="Li M."/>
        </authorList>
    </citation>
    <scope>NUCLEOTIDE SEQUENCE [LARGE SCALE GENOMIC DNA]</scope>
    <source>
        <strain evidence="9">SpSt-780</strain>
    </source>
</reference>
<dbReference type="InterPro" id="IPR014039">
    <property type="entry name" value="Transl_elong_EFTs/EF1B_dimer"/>
</dbReference>
<dbReference type="InterPro" id="IPR009060">
    <property type="entry name" value="UBA-like_sf"/>
</dbReference>
<evidence type="ECO:0000256" key="3">
    <source>
        <dbReference type="ARBA" id="ARBA00022768"/>
    </source>
</evidence>
<evidence type="ECO:0000256" key="2">
    <source>
        <dbReference type="ARBA" id="ARBA00016956"/>
    </source>
</evidence>
<feature type="region of interest" description="Involved in Mg(2+) ion dislocation from EF-Tu" evidence="5">
    <location>
        <begin position="77"/>
        <end position="80"/>
    </location>
</feature>
<evidence type="ECO:0000256" key="4">
    <source>
        <dbReference type="ARBA" id="ARBA00022917"/>
    </source>
</evidence>
<sequence length="193" mass="22001">MELVKELRARTGAGIMDCKNALEEANGDIEKAIEILRKKGIAKAAKKIGRVTKEGVIYAYIHPGNRVGTIVEVNCETDFVARTEEFLRFAKDIAMQITATNPVAVSREDVPEEVLNKEKEIYREQAKSMGKPDNVVEKIVESKLENFYKENVLLEQPFFKEPQKTIEEYLKETISKFGENIVIKRFTRYALGE</sequence>
<dbReference type="PANTHER" id="PTHR11741:SF0">
    <property type="entry name" value="ELONGATION FACTOR TS, MITOCHONDRIAL"/>
    <property type="match status" value="1"/>
</dbReference>
<comment type="subcellular location">
    <subcellularLocation>
        <location evidence="5 7">Cytoplasm</location>
    </subcellularLocation>
</comment>
<evidence type="ECO:0000256" key="6">
    <source>
        <dbReference type="RuleBase" id="RU000642"/>
    </source>
</evidence>
<proteinExistence type="inferred from homology"/>
<keyword evidence="3 5" id="KW-0251">Elongation factor</keyword>
<feature type="domain" description="Translation elongation factor EFTs/EF1B dimerisation" evidence="8">
    <location>
        <begin position="46"/>
        <end position="193"/>
    </location>
</feature>
<evidence type="ECO:0000256" key="1">
    <source>
        <dbReference type="ARBA" id="ARBA00005532"/>
    </source>
</evidence>
<comment type="function">
    <text evidence="5 6">Associates with the EF-Tu.GDP complex and induces the exchange of GDP to GTP. It remains bound to the aminoacyl-tRNA.EF-Tu.GTP complex up to the GTP hydrolysis stage on the ribosome.</text>
</comment>
<evidence type="ECO:0000256" key="7">
    <source>
        <dbReference type="RuleBase" id="RU000643"/>
    </source>
</evidence>
<dbReference type="InterPro" id="IPR001816">
    <property type="entry name" value="Transl_elong_EFTs/EF1B"/>
</dbReference>
<dbReference type="Gene3D" id="1.10.286.20">
    <property type="match status" value="1"/>
</dbReference>
<dbReference type="NCBIfam" id="TIGR00116">
    <property type="entry name" value="tsf"/>
    <property type="match status" value="1"/>
</dbReference>
<protein>
    <recommendedName>
        <fullName evidence="2 5">Elongation factor Ts</fullName>
        <shortName evidence="5">EF-Ts</shortName>
    </recommendedName>
</protein>
<dbReference type="AlphaFoldDB" id="A0A7C4YIA2"/>
<keyword evidence="5" id="KW-0963">Cytoplasm</keyword>
<dbReference type="PROSITE" id="PS01127">
    <property type="entry name" value="EF_TS_2"/>
    <property type="match status" value="1"/>
</dbReference>
<dbReference type="Gene3D" id="3.30.479.20">
    <property type="entry name" value="Elongation factor Ts, dimerisation domain"/>
    <property type="match status" value="1"/>
</dbReference>
<dbReference type="CDD" id="cd14275">
    <property type="entry name" value="UBA_EF-Ts"/>
    <property type="match status" value="1"/>
</dbReference>
<name>A0A7C4YIA2_UNCW3</name>
<dbReference type="Pfam" id="PF00889">
    <property type="entry name" value="EF_TS"/>
    <property type="match status" value="1"/>
</dbReference>
<dbReference type="Gene3D" id="1.10.8.10">
    <property type="entry name" value="DNA helicase RuvA subunit, C-terminal domain"/>
    <property type="match status" value="1"/>
</dbReference>
<comment type="caution">
    <text evidence="9">The sequence shown here is derived from an EMBL/GenBank/DDBJ whole genome shotgun (WGS) entry which is preliminary data.</text>
</comment>
<accession>A0A7C4YIA2</accession>